<dbReference type="STRING" id="1661398.A0A482VWP3"/>
<accession>A0A482VWP3</accession>
<dbReference type="OrthoDB" id="6764170at2759"/>
<organism evidence="1 2">
    <name type="scientific">Asbolus verrucosus</name>
    <name type="common">Desert ironclad beetle</name>
    <dbReference type="NCBI Taxonomy" id="1661398"/>
    <lineage>
        <taxon>Eukaryota</taxon>
        <taxon>Metazoa</taxon>
        <taxon>Ecdysozoa</taxon>
        <taxon>Arthropoda</taxon>
        <taxon>Hexapoda</taxon>
        <taxon>Insecta</taxon>
        <taxon>Pterygota</taxon>
        <taxon>Neoptera</taxon>
        <taxon>Endopterygota</taxon>
        <taxon>Coleoptera</taxon>
        <taxon>Polyphaga</taxon>
        <taxon>Cucujiformia</taxon>
        <taxon>Tenebrionidae</taxon>
        <taxon>Pimeliinae</taxon>
        <taxon>Asbolus</taxon>
    </lineage>
</organism>
<evidence type="ECO:0008006" key="3">
    <source>
        <dbReference type="Google" id="ProtNLM"/>
    </source>
</evidence>
<reference evidence="1 2" key="1">
    <citation type="submission" date="2017-03" db="EMBL/GenBank/DDBJ databases">
        <title>Genome of the blue death feigning beetle - Asbolus verrucosus.</title>
        <authorList>
            <person name="Rider S.D."/>
        </authorList>
    </citation>
    <scope>NUCLEOTIDE SEQUENCE [LARGE SCALE GENOMIC DNA]</scope>
    <source>
        <strain evidence="1">Butters</strain>
        <tissue evidence="1">Head and leg muscle</tissue>
    </source>
</reference>
<evidence type="ECO:0000313" key="1">
    <source>
        <dbReference type="EMBL" id="RZC37033.1"/>
    </source>
</evidence>
<dbReference type="PANTHER" id="PTHR33332">
    <property type="entry name" value="REVERSE TRANSCRIPTASE DOMAIN-CONTAINING PROTEIN"/>
    <property type="match status" value="1"/>
</dbReference>
<sequence length="284" mass="33468">MLKSKHIFYADDCKLYADPVNEKTLIDDDLKTVEKWCPDWFIPINPSKCSVLHLGHNNPKLLYTINKNIIKVIESQKDLGIVITTQLKWTNHVINIVKRANSMIYLFRKAFQSLNETTFTKLYKTYIRPLLEFGNVIWSPNLKKDINSLEKVQRRATKLVGKFKNTSYGERKRMLKISDLKQRRIRGDLIWTYKILPKMISTDLSTLFVLNRDTRNRGHSYKLLHQKYNKTCRQNFFVNRVFSSWNALTEEIVSATSVNIFKNKLDIYLENRNELSAQAQKSEQ</sequence>
<dbReference type="AlphaFoldDB" id="A0A482VWP3"/>
<dbReference type="EMBL" id="QDEB01056378">
    <property type="protein sequence ID" value="RZC37033.1"/>
    <property type="molecule type" value="Genomic_DNA"/>
</dbReference>
<gene>
    <name evidence="1" type="ORF">BDFB_009272</name>
</gene>
<name>A0A482VWP3_ASBVE</name>
<evidence type="ECO:0000313" key="2">
    <source>
        <dbReference type="Proteomes" id="UP000292052"/>
    </source>
</evidence>
<dbReference type="PRINTS" id="PR01345">
    <property type="entry name" value="CERVTRCPTASE"/>
</dbReference>
<dbReference type="Proteomes" id="UP000292052">
    <property type="component" value="Unassembled WGS sequence"/>
</dbReference>
<comment type="caution">
    <text evidence="1">The sequence shown here is derived from an EMBL/GenBank/DDBJ whole genome shotgun (WGS) entry which is preliminary data.</text>
</comment>
<proteinExistence type="predicted"/>
<keyword evidence="2" id="KW-1185">Reference proteome</keyword>
<protein>
    <recommendedName>
        <fullName evidence="3">RVT 1 domain containing protein</fullName>
    </recommendedName>
</protein>